<keyword evidence="2" id="KW-1185">Reference proteome</keyword>
<proteinExistence type="predicted"/>
<dbReference type="Proteomes" id="UP000298493">
    <property type="component" value="Unassembled WGS sequence"/>
</dbReference>
<accession>A0A4Z1P8B9</accession>
<dbReference type="AlphaFoldDB" id="A0A4Z1P8B9"/>
<reference evidence="1 2" key="1">
    <citation type="submission" date="2019-04" db="EMBL/GenBank/DDBJ databases">
        <title>High contiguity whole genome sequence and gene annotation resource for two Venturia nashicola isolates.</title>
        <authorList>
            <person name="Prokchorchik M."/>
            <person name="Won K."/>
            <person name="Lee Y."/>
            <person name="Choi E.D."/>
            <person name="Segonzac C."/>
            <person name="Sohn K.H."/>
        </authorList>
    </citation>
    <scope>NUCLEOTIDE SEQUENCE [LARGE SCALE GENOMIC DNA]</scope>
    <source>
        <strain evidence="1 2">PRI2</strain>
    </source>
</reference>
<evidence type="ECO:0000313" key="2">
    <source>
        <dbReference type="Proteomes" id="UP000298493"/>
    </source>
</evidence>
<comment type="caution">
    <text evidence="1">The sequence shown here is derived from an EMBL/GenBank/DDBJ whole genome shotgun (WGS) entry which is preliminary data.</text>
</comment>
<sequence length="133" mass="15046">MSRTISILFTRVTPLKNFGIQLLLRTETTRNKWTHLSDHNSYTVELGVYSQRAGNDSQYSGFCATVKLLDKSGVWAGALRLNLDAFSDVILHGYYEPGDTGKQTEDPLVLLEFIELSRGEVENQITERVSFDE</sequence>
<gene>
    <name evidence="1" type="ORF">E6O75_ATG02233</name>
</gene>
<organism evidence="1 2">
    <name type="scientific">Venturia nashicola</name>
    <dbReference type="NCBI Taxonomy" id="86259"/>
    <lineage>
        <taxon>Eukaryota</taxon>
        <taxon>Fungi</taxon>
        <taxon>Dikarya</taxon>
        <taxon>Ascomycota</taxon>
        <taxon>Pezizomycotina</taxon>
        <taxon>Dothideomycetes</taxon>
        <taxon>Pleosporomycetidae</taxon>
        <taxon>Venturiales</taxon>
        <taxon>Venturiaceae</taxon>
        <taxon>Venturia</taxon>
    </lineage>
</organism>
<protein>
    <submittedName>
        <fullName evidence="1">Uncharacterized protein</fullName>
    </submittedName>
</protein>
<name>A0A4Z1P8B9_9PEZI</name>
<dbReference type="EMBL" id="SNSC02000007">
    <property type="protein sequence ID" value="TID23059.1"/>
    <property type="molecule type" value="Genomic_DNA"/>
</dbReference>
<evidence type="ECO:0000313" key="1">
    <source>
        <dbReference type="EMBL" id="TID23059.1"/>
    </source>
</evidence>